<dbReference type="Proteomes" id="UP001185984">
    <property type="component" value="Unassembled WGS sequence"/>
</dbReference>
<dbReference type="Pfam" id="PF00496">
    <property type="entry name" value="SBP_bac_5"/>
    <property type="match status" value="1"/>
</dbReference>
<comment type="subcellular location">
    <subcellularLocation>
        <location evidence="1">Periplasm</location>
    </subcellularLocation>
</comment>
<feature type="signal peptide" evidence="5">
    <location>
        <begin position="1"/>
        <end position="23"/>
    </location>
</feature>
<reference evidence="8" key="1">
    <citation type="journal article" date="2022" name="J Environ Chem Eng">
        <title>Biodegradation of petroleum oil using a constructed nonpathogenic and heavy metal-tolerant bacterial consortium isolated from marine sponges.</title>
        <authorList>
            <person name="Dechsakulwatana C."/>
            <person name="Rungsihiranrut A."/>
            <person name="Muangchinda C."/>
            <person name="Ningthoujam R."/>
            <person name="Klankeo P."/>
            <person name="Pinyakong O."/>
        </authorList>
    </citation>
    <scope>NUCLEOTIDE SEQUENCE [LARGE SCALE GENOMIC DNA]</scope>
    <source>
        <strain evidence="8">MO2-4</strain>
    </source>
</reference>
<evidence type="ECO:0000256" key="2">
    <source>
        <dbReference type="ARBA" id="ARBA00005695"/>
    </source>
</evidence>
<keyword evidence="3" id="KW-0813">Transport</keyword>
<dbReference type="Gene3D" id="3.90.76.10">
    <property type="entry name" value="Dipeptide-binding Protein, Domain 1"/>
    <property type="match status" value="1"/>
</dbReference>
<organism evidence="7 8">
    <name type="scientific">Sphingobium naphthae</name>
    <dbReference type="NCBI Taxonomy" id="1886786"/>
    <lineage>
        <taxon>Bacteria</taxon>
        <taxon>Pseudomonadati</taxon>
        <taxon>Pseudomonadota</taxon>
        <taxon>Alphaproteobacteria</taxon>
        <taxon>Sphingomonadales</taxon>
        <taxon>Sphingomonadaceae</taxon>
        <taxon>Sphingobium</taxon>
    </lineage>
</organism>
<dbReference type="InterPro" id="IPR000914">
    <property type="entry name" value="SBP_5_dom"/>
</dbReference>
<evidence type="ECO:0000259" key="6">
    <source>
        <dbReference type="Pfam" id="PF00496"/>
    </source>
</evidence>
<protein>
    <submittedName>
        <fullName evidence="7">ABC transporter substrate-binding protein</fullName>
    </submittedName>
</protein>
<evidence type="ECO:0000256" key="3">
    <source>
        <dbReference type="ARBA" id="ARBA00022448"/>
    </source>
</evidence>
<evidence type="ECO:0000256" key="5">
    <source>
        <dbReference type="SAM" id="SignalP"/>
    </source>
</evidence>
<evidence type="ECO:0000256" key="4">
    <source>
        <dbReference type="ARBA" id="ARBA00022729"/>
    </source>
</evidence>
<gene>
    <name evidence="7" type="ORF">O0R41_08710</name>
</gene>
<keyword evidence="4 5" id="KW-0732">Signal</keyword>
<dbReference type="SUPFAM" id="SSF53850">
    <property type="entry name" value="Periplasmic binding protein-like II"/>
    <property type="match status" value="1"/>
</dbReference>
<dbReference type="PANTHER" id="PTHR30290">
    <property type="entry name" value="PERIPLASMIC BINDING COMPONENT OF ABC TRANSPORTER"/>
    <property type="match status" value="1"/>
</dbReference>
<proteinExistence type="inferred from homology"/>
<dbReference type="PROSITE" id="PS51257">
    <property type="entry name" value="PROKAR_LIPOPROTEIN"/>
    <property type="match status" value="1"/>
</dbReference>
<dbReference type="RefSeq" id="WP_228165809.1">
    <property type="nucleotide sequence ID" value="NZ_JAPTHD010000002.1"/>
</dbReference>
<comment type="similarity">
    <text evidence="2">Belongs to the bacterial solute-binding protein 5 family.</text>
</comment>
<evidence type="ECO:0000313" key="7">
    <source>
        <dbReference type="EMBL" id="MDV5823675.1"/>
    </source>
</evidence>
<dbReference type="PANTHER" id="PTHR30290:SF10">
    <property type="entry name" value="PERIPLASMIC OLIGOPEPTIDE-BINDING PROTEIN-RELATED"/>
    <property type="match status" value="1"/>
</dbReference>
<dbReference type="EMBL" id="JAPTHD010000002">
    <property type="protein sequence ID" value="MDV5823675.1"/>
    <property type="molecule type" value="Genomic_DNA"/>
</dbReference>
<evidence type="ECO:0000313" key="8">
    <source>
        <dbReference type="Proteomes" id="UP001185984"/>
    </source>
</evidence>
<dbReference type="InterPro" id="IPR039424">
    <property type="entry name" value="SBP_5"/>
</dbReference>
<dbReference type="Gene3D" id="3.10.105.10">
    <property type="entry name" value="Dipeptide-binding Protein, Domain 3"/>
    <property type="match status" value="1"/>
</dbReference>
<feature type="domain" description="Solute-binding protein family 5" evidence="6">
    <location>
        <begin position="76"/>
        <end position="390"/>
    </location>
</feature>
<accession>A0ABU3ZW27</accession>
<feature type="chain" id="PRO_5047534009" evidence="5">
    <location>
        <begin position="24"/>
        <end position="495"/>
    </location>
</feature>
<sequence>MAAFPRSSRACLAIAAALGLALAGCSDQGSGPVVVSVVGDREDLAKPLQQLPDPAAKLLLESTAQGLVAFDARGDIIPGLAQRWIVEDDGRSYIFRLRRAFWADGSRVTAADVARMLMARITSLRRLDPDGPLDAVQAVVPMTGEVIEIRMAAARPFMLQMLAQPQMGILSRDGGTGPYRAARQGDALMLTPVDRSTGDIETEEEPVPPAQLRVLRAERAALAILRFRADQAGLMLGGRFADVPLLIPAGIERDAVRIDPVQGLLGLAVVGKGALLDDDAVRAAINMAIDRSQLPNLFPLGGWTTTEQIVPSDLDLGRAPTPPTWANQPMEARRAQGGATITRWRADHADETPLLRIALPQGPGATLLFGLLRRDLAAIGVTAQRVAMKESADLRLIDEVAPYDSALWYLGRVGCVRKIHCSALADAALQAASLASSAEERMARAAEAEALMQAHNGYIALGAPVRWSLVSRRLSGFTPSPRARHPLNHLFSSPN</sequence>
<keyword evidence="8" id="KW-1185">Reference proteome</keyword>
<comment type="caution">
    <text evidence="7">The sequence shown here is derived from an EMBL/GenBank/DDBJ whole genome shotgun (WGS) entry which is preliminary data.</text>
</comment>
<evidence type="ECO:0000256" key="1">
    <source>
        <dbReference type="ARBA" id="ARBA00004418"/>
    </source>
</evidence>
<name>A0ABU3ZW27_9SPHN</name>